<organism evidence="3 4">
    <name type="scientific">Plectosphaerella plurivora</name>
    <dbReference type="NCBI Taxonomy" id="936078"/>
    <lineage>
        <taxon>Eukaryota</taxon>
        <taxon>Fungi</taxon>
        <taxon>Dikarya</taxon>
        <taxon>Ascomycota</taxon>
        <taxon>Pezizomycotina</taxon>
        <taxon>Sordariomycetes</taxon>
        <taxon>Hypocreomycetidae</taxon>
        <taxon>Glomerellales</taxon>
        <taxon>Plectosphaerellaceae</taxon>
        <taxon>Plectosphaerella</taxon>
    </lineage>
</organism>
<feature type="transmembrane region" description="Helical" evidence="2">
    <location>
        <begin position="274"/>
        <end position="297"/>
    </location>
</feature>
<name>A0A9P8VJJ7_9PEZI</name>
<dbReference type="AlphaFoldDB" id="A0A9P8VJJ7"/>
<keyword evidence="4" id="KW-1185">Reference proteome</keyword>
<feature type="region of interest" description="Disordered" evidence="1">
    <location>
        <begin position="415"/>
        <end position="442"/>
    </location>
</feature>
<evidence type="ECO:0000313" key="4">
    <source>
        <dbReference type="Proteomes" id="UP000770015"/>
    </source>
</evidence>
<feature type="compositionally biased region" description="Polar residues" evidence="1">
    <location>
        <begin position="1"/>
        <end position="12"/>
    </location>
</feature>
<gene>
    <name evidence="3" type="ORF">F5X68DRAFT_187663</name>
</gene>
<feature type="transmembrane region" description="Helical" evidence="2">
    <location>
        <begin position="238"/>
        <end position="262"/>
    </location>
</feature>
<dbReference type="EMBL" id="JAGSXJ010000003">
    <property type="protein sequence ID" value="KAH6693902.1"/>
    <property type="molecule type" value="Genomic_DNA"/>
</dbReference>
<feature type="compositionally biased region" description="Low complexity" evidence="1">
    <location>
        <begin position="415"/>
        <end position="433"/>
    </location>
</feature>
<feature type="region of interest" description="Disordered" evidence="1">
    <location>
        <begin position="332"/>
        <end position="389"/>
    </location>
</feature>
<proteinExistence type="predicted"/>
<accession>A0A9P8VJJ7</accession>
<sequence>MAYPESDTTSSPPYGPRSLAGSSQNRSTRELITRNGSPPRAPPPTPLLTNISRFPVCHDSIGLARAHVTPSPRGFYRLDSRAGPSSPWPFKNATPRQSMGAYTVSPMSSRAPSMMARSVSDMSEADITTARPVASLGPLDPAAEAHRTVTMDSSRIADRPPTPMPFATSQAPAINRGSSQMSRGTTRLSQIPRIPTPDLANARVEFFTRPVAANSAVLAQGPVAGLAQWKDPGFDHPLALCVSGVVFVVFACGFAVTITSIANNTARGGQPGSLVVGWAFFNAILIVATGVWIYAVARRHNKLGKAHREAVAARRARQAGEGGALESQIELADMSQHQQQQEEAPAVGSDSDDGERVVRVLPRNGGRHFVRPGTPEPRAPPPTPERGVHAAAHQGGFLGYGVDEGIALSADGVPAAAPAAAAPAEGAAACPAAGEKEKLSSL</sequence>
<feature type="compositionally biased region" description="Polar residues" evidence="1">
    <location>
        <begin position="167"/>
        <end position="189"/>
    </location>
</feature>
<feature type="region of interest" description="Disordered" evidence="1">
    <location>
        <begin position="154"/>
        <end position="193"/>
    </location>
</feature>
<reference evidence="3" key="1">
    <citation type="journal article" date="2021" name="Nat. Commun.">
        <title>Genetic determinants of endophytism in the Arabidopsis root mycobiome.</title>
        <authorList>
            <person name="Mesny F."/>
            <person name="Miyauchi S."/>
            <person name="Thiergart T."/>
            <person name="Pickel B."/>
            <person name="Atanasova L."/>
            <person name="Karlsson M."/>
            <person name="Huettel B."/>
            <person name="Barry K.W."/>
            <person name="Haridas S."/>
            <person name="Chen C."/>
            <person name="Bauer D."/>
            <person name="Andreopoulos W."/>
            <person name="Pangilinan J."/>
            <person name="LaButti K."/>
            <person name="Riley R."/>
            <person name="Lipzen A."/>
            <person name="Clum A."/>
            <person name="Drula E."/>
            <person name="Henrissat B."/>
            <person name="Kohler A."/>
            <person name="Grigoriev I.V."/>
            <person name="Martin F.M."/>
            <person name="Hacquard S."/>
        </authorList>
    </citation>
    <scope>NUCLEOTIDE SEQUENCE</scope>
    <source>
        <strain evidence="3">MPI-SDFR-AT-0117</strain>
    </source>
</reference>
<evidence type="ECO:0000256" key="1">
    <source>
        <dbReference type="SAM" id="MobiDB-lite"/>
    </source>
</evidence>
<keyword evidence="2" id="KW-0812">Transmembrane</keyword>
<feature type="region of interest" description="Disordered" evidence="1">
    <location>
        <begin position="1"/>
        <end position="48"/>
    </location>
</feature>
<dbReference type="Proteomes" id="UP000770015">
    <property type="component" value="Unassembled WGS sequence"/>
</dbReference>
<protein>
    <submittedName>
        <fullName evidence="3">Uncharacterized protein</fullName>
    </submittedName>
</protein>
<dbReference type="OrthoDB" id="10596238at2759"/>
<feature type="compositionally biased region" description="Pro residues" evidence="1">
    <location>
        <begin position="374"/>
        <end position="384"/>
    </location>
</feature>
<comment type="caution">
    <text evidence="3">The sequence shown here is derived from an EMBL/GenBank/DDBJ whole genome shotgun (WGS) entry which is preliminary data.</text>
</comment>
<keyword evidence="2" id="KW-1133">Transmembrane helix</keyword>
<keyword evidence="2" id="KW-0472">Membrane</keyword>
<evidence type="ECO:0000256" key="2">
    <source>
        <dbReference type="SAM" id="Phobius"/>
    </source>
</evidence>
<evidence type="ECO:0000313" key="3">
    <source>
        <dbReference type="EMBL" id="KAH6693902.1"/>
    </source>
</evidence>